<dbReference type="RefSeq" id="WP_280946398.1">
    <property type="nucleotide sequence ID" value="NZ_CP123764.1"/>
</dbReference>
<dbReference type="PANTHER" id="PTHR30625">
    <property type="entry name" value="PROTEIN TOLQ"/>
    <property type="match status" value="1"/>
</dbReference>
<feature type="compositionally biased region" description="Polar residues" evidence="7">
    <location>
        <begin position="67"/>
        <end position="77"/>
    </location>
</feature>
<keyword evidence="2" id="KW-1003">Cell membrane</keyword>
<keyword evidence="6" id="KW-0653">Protein transport</keyword>
<dbReference type="InterPro" id="IPR017270">
    <property type="entry name" value="MotA/TolQ/ExbB-rel"/>
</dbReference>
<evidence type="ECO:0000256" key="9">
    <source>
        <dbReference type="SAM" id="SignalP"/>
    </source>
</evidence>
<reference evidence="11" key="1">
    <citation type="submission" date="2023-07" db="EMBL/GenBank/DDBJ databases">
        <title>Genome content predicts the carbon catabolic preferences of heterotrophic bacteria.</title>
        <authorList>
            <person name="Gralka M."/>
        </authorList>
    </citation>
    <scope>NUCLEOTIDE SEQUENCE</scope>
    <source>
        <strain evidence="11">I3M17_2</strain>
    </source>
</reference>
<evidence type="ECO:0000259" key="10">
    <source>
        <dbReference type="Pfam" id="PF01618"/>
    </source>
</evidence>
<evidence type="ECO:0000256" key="1">
    <source>
        <dbReference type="ARBA" id="ARBA00004651"/>
    </source>
</evidence>
<evidence type="ECO:0000256" key="2">
    <source>
        <dbReference type="ARBA" id="ARBA00022475"/>
    </source>
</evidence>
<keyword evidence="9" id="KW-0732">Signal</keyword>
<evidence type="ECO:0000313" key="12">
    <source>
        <dbReference type="Proteomes" id="UP001169760"/>
    </source>
</evidence>
<dbReference type="Proteomes" id="UP001169760">
    <property type="component" value="Unassembled WGS sequence"/>
</dbReference>
<evidence type="ECO:0000256" key="8">
    <source>
        <dbReference type="SAM" id="Phobius"/>
    </source>
</evidence>
<comment type="subcellular location">
    <subcellularLocation>
        <location evidence="1">Cell membrane</location>
        <topology evidence="1">Multi-pass membrane protein</topology>
    </subcellularLocation>
    <subcellularLocation>
        <location evidence="6">Membrane</location>
        <topology evidence="6">Multi-pass membrane protein</topology>
    </subcellularLocation>
</comment>
<evidence type="ECO:0000256" key="4">
    <source>
        <dbReference type="ARBA" id="ARBA00022989"/>
    </source>
</evidence>
<keyword evidence="5 8" id="KW-0472">Membrane</keyword>
<feature type="chain" id="PRO_5044015318" evidence="9">
    <location>
        <begin position="27"/>
        <end position="460"/>
    </location>
</feature>
<dbReference type="InterPro" id="IPR002898">
    <property type="entry name" value="MotA_ExbB_proton_chnl"/>
</dbReference>
<keyword evidence="6" id="KW-0813">Transport</keyword>
<feature type="domain" description="MotA/TolQ/ExbB proton channel" evidence="10">
    <location>
        <begin position="326"/>
        <end position="445"/>
    </location>
</feature>
<dbReference type="EMBL" id="JAUOPB010000009">
    <property type="protein sequence ID" value="MDO6423427.1"/>
    <property type="molecule type" value="Genomic_DNA"/>
</dbReference>
<protein>
    <submittedName>
        <fullName evidence="11">MotA/TolQ/ExbB proton channel family protein</fullName>
    </submittedName>
</protein>
<sequence length="460" mass="49913">MKMTITKSIVTFAAAAIFALSGAVSAQSNDKAASLDELLKMVKDSKISETAEYKQREADFRRKKSEQASLLKQAEQTRTNEENRSARLEAQYKEQELAIQQKRAQFEERLGSLKELFGHLTSTAGDLRSNMDVSIVSAQYPGRTEFLDTLIEKMNSETKLPTIEEVERLWYETQREVVESGKIVKFQAEVASPSGDSAMTEVVRVGNYNLIANGAYLVYDEGKLQELPMDNQGRLTAGADAIANANSGFVKLAIDPTGPLGGNLLKALVINSKGLKEYYEDGGLVGTIILAVGAIAILIALWRFFALQAISSKVNSQLKAKSANPNNPLGRILKVAEDNPGIDTESLELKLEEAILKERPAIESWLGAIKIISMIAPLMGLLGTVTGMIVTFEAITIFGAGDPKNMASGISGALMTTVMGLIVAIPTVLLHTWLNGKAKHITHVLDEQSAGIIAEKSEQK</sequence>
<accession>A0AAW7X983</accession>
<evidence type="ECO:0000256" key="6">
    <source>
        <dbReference type="RuleBase" id="RU004057"/>
    </source>
</evidence>
<dbReference type="Pfam" id="PF01618">
    <property type="entry name" value="MotA_ExbB"/>
    <property type="match status" value="1"/>
</dbReference>
<keyword evidence="3 8" id="KW-0812">Transmembrane</keyword>
<evidence type="ECO:0000256" key="3">
    <source>
        <dbReference type="ARBA" id="ARBA00022692"/>
    </source>
</evidence>
<dbReference type="GO" id="GO:0005886">
    <property type="term" value="C:plasma membrane"/>
    <property type="evidence" value="ECO:0007669"/>
    <property type="project" value="UniProtKB-SubCell"/>
</dbReference>
<dbReference type="AlphaFoldDB" id="A0AAW7X983"/>
<feature type="transmembrane region" description="Helical" evidence="8">
    <location>
        <begin position="283"/>
        <end position="305"/>
    </location>
</feature>
<comment type="caution">
    <text evidence="11">The sequence shown here is derived from an EMBL/GenBank/DDBJ whole genome shotgun (WGS) entry which is preliminary data.</text>
</comment>
<feature type="signal peptide" evidence="9">
    <location>
        <begin position="1"/>
        <end position="26"/>
    </location>
</feature>
<name>A0AAW7X983_9GAMM</name>
<feature type="region of interest" description="Disordered" evidence="7">
    <location>
        <begin position="64"/>
        <end position="84"/>
    </location>
</feature>
<feature type="transmembrane region" description="Helical" evidence="8">
    <location>
        <begin position="406"/>
        <end position="430"/>
    </location>
</feature>
<evidence type="ECO:0000313" key="11">
    <source>
        <dbReference type="EMBL" id="MDO6423427.1"/>
    </source>
</evidence>
<comment type="similarity">
    <text evidence="6">Belongs to the exbB/tolQ family.</text>
</comment>
<evidence type="ECO:0000256" key="5">
    <source>
        <dbReference type="ARBA" id="ARBA00023136"/>
    </source>
</evidence>
<organism evidence="11 12">
    <name type="scientific">Saccharophagus degradans</name>
    <dbReference type="NCBI Taxonomy" id="86304"/>
    <lineage>
        <taxon>Bacteria</taxon>
        <taxon>Pseudomonadati</taxon>
        <taxon>Pseudomonadota</taxon>
        <taxon>Gammaproteobacteria</taxon>
        <taxon>Cellvibrionales</taxon>
        <taxon>Cellvibrionaceae</taxon>
        <taxon>Saccharophagus</taxon>
    </lineage>
</organism>
<dbReference type="PIRSF" id="PIRSF037714">
    <property type="entry name" value="TolR"/>
    <property type="match status" value="1"/>
</dbReference>
<evidence type="ECO:0000256" key="7">
    <source>
        <dbReference type="SAM" id="MobiDB-lite"/>
    </source>
</evidence>
<gene>
    <name evidence="11" type="ORF">Q4521_13185</name>
</gene>
<feature type="transmembrane region" description="Helical" evidence="8">
    <location>
        <begin position="378"/>
        <end position="400"/>
    </location>
</feature>
<keyword evidence="4 8" id="KW-1133">Transmembrane helix</keyword>
<dbReference type="PANTHER" id="PTHR30625:SF11">
    <property type="entry name" value="MOTA_TOLQ_EXBB PROTON CHANNEL DOMAIN-CONTAINING PROTEIN"/>
    <property type="match status" value="1"/>
</dbReference>
<dbReference type="GO" id="GO:0017038">
    <property type="term" value="P:protein import"/>
    <property type="evidence" value="ECO:0007669"/>
    <property type="project" value="TreeGrafter"/>
</dbReference>
<dbReference type="InterPro" id="IPR050790">
    <property type="entry name" value="ExbB/TolQ_transport"/>
</dbReference>
<proteinExistence type="inferred from homology"/>